<organism evidence="1 2">
    <name type="scientific">Trypanosoma conorhini</name>
    <dbReference type="NCBI Taxonomy" id="83891"/>
    <lineage>
        <taxon>Eukaryota</taxon>
        <taxon>Discoba</taxon>
        <taxon>Euglenozoa</taxon>
        <taxon>Kinetoplastea</taxon>
        <taxon>Metakinetoplastina</taxon>
        <taxon>Trypanosomatida</taxon>
        <taxon>Trypanosomatidae</taxon>
        <taxon>Trypanosoma</taxon>
    </lineage>
</organism>
<name>A0A3R7KAM3_9TRYP</name>
<dbReference type="EMBL" id="MKKU01001206">
    <property type="protein sequence ID" value="RNE96864.1"/>
    <property type="molecule type" value="Genomic_DNA"/>
</dbReference>
<keyword evidence="2" id="KW-1185">Reference proteome</keyword>
<protein>
    <submittedName>
        <fullName evidence="1">Uncharacterized protein</fullName>
    </submittedName>
</protein>
<dbReference type="RefSeq" id="XP_029223456.1">
    <property type="nucleotide sequence ID" value="XM_029376446.1"/>
</dbReference>
<gene>
    <name evidence="1" type="ORF">Tco025E_09635</name>
</gene>
<reference evidence="1 2" key="1">
    <citation type="journal article" date="2018" name="BMC Genomics">
        <title>Genomic comparison of Trypanosoma conorhini and Trypanosoma rangeli to Trypanosoma cruzi strains of high and low virulence.</title>
        <authorList>
            <person name="Bradwell K.R."/>
            <person name="Koparde V.N."/>
            <person name="Matveyev A.V."/>
            <person name="Serrano M.G."/>
            <person name="Alves J.M."/>
            <person name="Parikh H."/>
            <person name="Huang B."/>
            <person name="Lee V."/>
            <person name="Espinosa-Alvarez O."/>
            <person name="Ortiz P.A."/>
            <person name="Costa-Martins A.G."/>
            <person name="Teixeira M.M."/>
            <person name="Buck G.A."/>
        </authorList>
    </citation>
    <scope>NUCLEOTIDE SEQUENCE [LARGE SCALE GENOMIC DNA]</scope>
    <source>
        <strain evidence="1 2">025E</strain>
    </source>
</reference>
<dbReference type="Proteomes" id="UP000284403">
    <property type="component" value="Unassembled WGS sequence"/>
</dbReference>
<dbReference type="AlphaFoldDB" id="A0A3R7KAM3"/>
<dbReference type="GeneID" id="40323246"/>
<comment type="caution">
    <text evidence="1">The sequence shown here is derived from an EMBL/GenBank/DDBJ whole genome shotgun (WGS) entry which is preliminary data.</text>
</comment>
<evidence type="ECO:0000313" key="1">
    <source>
        <dbReference type="EMBL" id="RNE96864.1"/>
    </source>
</evidence>
<accession>A0A3R7KAM3</accession>
<evidence type="ECO:0000313" key="2">
    <source>
        <dbReference type="Proteomes" id="UP000284403"/>
    </source>
</evidence>
<proteinExistence type="predicted"/>
<sequence>MDNSLGPASLLGRKCATSMDTPLWVLEGRWLSSPRPATALASSPTLGFGQRASAANGVEGAAARHCLLLLLKLKQEGSGQTLCLAAAMGGSVARLSSATAPGRLWTIKYCFCW</sequence>